<evidence type="ECO:0000256" key="11">
    <source>
        <dbReference type="SAM" id="MobiDB-lite"/>
    </source>
</evidence>
<evidence type="ECO:0000259" key="12">
    <source>
        <dbReference type="Pfam" id="PF01370"/>
    </source>
</evidence>
<dbReference type="AlphaFoldDB" id="A0A8H6HW61"/>
<gene>
    <name evidence="13" type="ORF">DFP72DRAFT_990531</name>
</gene>
<dbReference type="Pfam" id="PF01370">
    <property type="entry name" value="Epimerase"/>
    <property type="match status" value="1"/>
</dbReference>
<evidence type="ECO:0000256" key="5">
    <source>
        <dbReference type="ARBA" id="ARBA00023027"/>
    </source>
</evidence>
<dbReference type="Gene3D" id="3.90.25.10">
    <property type="entry name" value="UDP-galactose 4-epimerase, domain 1"/>
    <property type="match status" value="1"/>
</dbReference>
<feature type="compositionally biased region" description="Low complexity" evidence="11">
    <location>
        <begin position="532"/>
        <end position="556"/>
    </location>
</feature>
<evidence type="ECO:0000256" key="1">
    <source>
        <dbReference type="ARBA" id="ARBA00000083"/>
    </source>
</evidence>
<keyword evidence="6" id="KW-0299">Galactose metabolism</keyword>
<comment type="similarity">
    <text evidence="10">In the C-terminal section; belongs to the aldose epimerase family.</text>
</comment>
<evidence type="ECO:0000256" key="2">
    <source>
        <dbReference type="ARBA" id="ARBA00001911"/>
    </source>
</evidence>
<feature type="domain" description="NAD-dependent epimerase/dehydratase" evidence="12">
    <location>
        <begin position="672"/>
        <end position="911"/>
    </location>
</feature>
<dbReference type="Gene3D" id="3.40.50.720">
    <property type="entry name" value="NAD(P)-binding Rossmann-like Domain"/>
    <property type="match status" value="1"/>
</dbReference>
<dbReference type="CDD" id="cd05247">
    <property type="entry name" value="UDP_G4E_1_SDR_e"/>
    <property type="match status" value="1"/>
</dbReference>
<dbReference type="InterPro" id="IPR021861">
    <property type="entry name" value="THO_THOC1"/>
</dbReference>
<proteinExistence type="inferred from homology"/>
<dbReference type="InterPro" id="IPR001509">
    <property type="entry name" value="Epimerase_deHydtase"/>
</dbReference>
<dbReference type="Pfam" id="PF11957">
    <property type="entry name" value="efThoc1"/>
    <property type="match status" value="1"/>
</dbReference>
<evidence type="ECO:0000256" key="8">
    <source>
        <dbReference type="ARBA" id="ARBA00037676"/>
    </source>
</evidence>
<dbReference type="GO" id="GO:0006012">
    <property type="term" value="P:galactose metabolic process"/>
    <property type="evidence" value="ECO:0007669"/>
    <property type="project" value="UniProtKB-KW"/>
</dbReference>
<name>A0A8H6HW61_9AGAR</name>
<keyword evidence="14" id="KW-1185">Reference proteome</keyword>
<keyword evidence="7" id="KW-0413">Isomerase</keyword>
<keyword evidence="6" id="KW-0119">Carbohydrate metabolism</keyword>
<sequence length="1017" mass="113082">MNTLRPHIKKLIEMPLKELVVKTLEEAKPHASSENWKAQWEVLLRDEMLKVLMKEGKALREDSEAYYEELRDRLDIVLLFAEHDACDQTFPFHILQDVLESQTIETCSQVFSWIEDRASRLTRDQAKPGLTMLRSLNDLIRRLSKTGSTTILTGRILTFMSLAFPLGERSGVNLRGEYGPSVGGRDLLGEEDVDMKGADSNGSEEDKDTMDVDTKPVVHEKTEAEKKEEFYNTFWSLQLYFSNPRTFVTPGSLEEFKQSVGKVIPVIKEATAKERAMMGSRNNTGTAASLKRKLEPDIEEANINDYFFSKFLTSPELLDLEIADTHFRRQFLMQMLILLQHLLSWTPEAKAEWQMPRNKSLHMDFTLEPADEQWTTPNGRQFAETVSTILEREKNWVKWKAAMCEPAFDKQPWSEEVDGKIEGDMWKATSAKRLKMQEPAEPWKWALGTKSLTEVWAFGYRNPDDLEAKGKQFDPPEPQDALKQIKKIDGWIANQRGKLETQAAKMAQARARALAASQPLEKTEARSETVEPAPSTAAAPSPKPLSASGSASAPLHPSLPPKPGSPVKAQEPIKASASGAPLIVEAPSTTPAPPAVAEEKPPLTDQDILAWEQRETSICSILAASGTGILEALVNAIAEAEEKGALKEEAKEEAAAGSDEPAGVESNPDKTRNYKVISIDNSYNSKSEALNRVSRLSKSELPANPTDRDLESTEIDAFKADLTQPDQVRAVFEKYGKGGIWGVIHIAALKAVGESTEIPLEYYYTNVAATISLLRTMNDFDCHRIVYSSSATVYGTPPIIPIPESTRLQADSPYGRTKIMGETILSDPKWRALSLRYFNPAGAHPSGLIGEDPRGRPGNLMPLLAHMAIGRVDNKSLKVFGNDYPTPDGTCVRDYLHILDLAKGHVLALDALSPESKVFPSDSESFFKGYNLGKGKGVSVLQIIEAMRKATGFDYQYEIIGRRRGDVPDLTADPSLAEKELGFSAPQDLEAMCRDLWNWQTKNPNGYDVEEEPKKSS</sequence>
<dbReference type="Proteomes" id="UP000521943">
    <property type="component" value="Unassembled WGS sequence"/>
</dbReference>
<evidence type="ECO:0000256" key="3">
    <source>
        <dbReference type="ARBA" id="ARBA00004947"/>
    </source>
</evidence>
<comment type="caution">
    <text evidence="13">The sequence shown here is derived from an EMBL/GenBank/DDBJ whole genome shotgun (WGS) entry which is preliminary data.</text>
</comment>
<feature type="region of interest" description="Disordered" evidence="11">
    <location>
        <begin position="510"/>
        <end position="572"/>
    </location>
</feature>
<evidence type="ECO:0000256" key="10">
    <source>
        <dbReference type="ARBA" id="ARBA00038238"/>
    </source>
</evidence>
<reference evidence="13 14" key="1">
    <citation type="submission" date="2020-07" db="EMBL/GenBank/DDBJ databases">
        <title>Comparative genomics of pyrophilous fungi reveals a link between fire events and developmental genes.</title>
        <authorList>
            <consortium name="DOE Joint Genome Institute"/>
            <person name="Steindorff A.S."/>
            <person name="Carver A."/>
            <person name="Calhoun S."/>
            <person name="Stillman K."/>
            <person name="Liu H."/>
            <person name="Lipzen A."/>
            <person name="Pangilinan J."/>
            <person name="Labutti K."/>
            <person name="Bruns T.D."/>
            <person name="Grigoriev I.V."/>
        </authorList>
    </citation>
    <scope>NUCLEOTIDE SEQUENCE [LARGE SCALE GENOMIC DNA]</scope>
    <source>
        <strain evidence="13 14">CBS 144469</strain>
    </source>
</reference>
<dbReference type="InterPro" id="IPR036291">
    <property type="entry name" value="NAD(P)-bd_dom_sf"/>
</dbReference>
<dbReference type="EMBL" id="JACGCI010000035">
    <property type="protein sequence ID" value="KAF6754335.1"/>
    <property type="molecule type" value="Genomic_DNA"/>
</dbReference>
<dbReference type="GO" id="GO:0003978">
    <property type="term" value="F:UDP-glucose 4-epimerase activity"/>
    <property type="evidence" value="ECO:0007669"/>
    <property type="project" value="UniProtKB-EC"/>
</dbReference>
<comment type="pathway">
    <text evidence="3">Carbohydrate metabolism; galactose metabolism.</text>
</comment>
<evidence type="ECO:0000256" key="6">
    <source>
        <dbReference type="ARBA" id="ARBA00023144"/>
    </source>
</evidence>
<comment type="cofactor">
    <cofactor evidence="2">
        <name>NAD(+)</name>
        <dbReference type="ChEBI" id="CHEBI:57540"/>
    </cofactor>
</comment>
<dbReference type="GO" id="GO:0005829">
    <property type="term" value="C:cytosol"/>
    <property type="evidence" value="ECO:0007669"/>
    <property type="project" value="TreeGrafter"/>
</dbReference>
<evidence type="ECO:0000256" key="9">
    <source>
        <dbReference type="ARBA" id="ARBA00037955"/>
    </source>
</evidence>
<comment type="pathway">
    <text evidence="4">Carbohydrate metabolism; hexose metabolism.</text>
</comment>
<evidence type="ECO:0000313" key="14">
    <source>
        <dbReference type="Proteomes" id="UP000521943"/>
    </source>
</evidence>
<dbReference type="SUPFAM" id="SSF51735">
    <property type="entry name" value="NAD(P)-binding Rossmann-fold domains"/>
    <property type="match status" value="1"/>
</dbReference>
<evidence type="ECO:0000256" key="4">
    <source>
        <dbReference type="ARBA" id="ARBA00005028"/>
    </source>
</evidence>
<dbReference type="OrthoDB" id="9402762at2759"/>
<comment type="catalytic activity">
    <reaction evidence="1">
        <text>UDP-alpha-D-glucose = UDP-alpha-D-galactose</text>
        <dbReference type="Rhea" id="RHEA:22168"/>
        <dbReference type="ChEBI" id="CHEBI:58885"/>
        <dbReference type="ChEBI" id="CHEBI:66914"/>
        <dbReference type="EC" id="5.1.3.2"/>
    </reaction>
</comment>
<organism evidence="13 14">
    <name type="scientific">Ephemerocybe angulata</name>
    <dbReference type="NCBI Taxonomy" id="980116"/>
    <lineage>
        <taxon>Eukaryota</taxon>
        <taxon>Fungi</taxon>
        <taxon>Dikarya</taxon>
        <taxon>Basidiomycota</taxon>
        <taxon>Agaricomycotina</taxon>
        <taxon>Agaricomycetes</taxon>
        <taxon>Agaricomycetidae</taxon>
        <taxon>Agaricales</taxon>
        <taxon>Agaricineae</taxon>
        <taxon>Psathyrellaceae</taxon>
        <taxon>Ephemerocybe</taxon>
    </lineage>
</organism>
<comment type="similarity">
    <text evidence="9">In the N-terminal section; belongs to the NAD(P)-dependent epimerase/dehydratase family.</text>
</comment>
<evidence type="ECO:0000256" key="7">
    <source>
        <dbReference type="ARBA" id="ARBA00023235"/>
    </source>
</evidence>
<dbReference type="PANTHER" id="PTHR43725:SF47">
    <property type="entry name" value="UDP-GLUCOSE 4-EPIMERASE"/>
    <property type="match status" value="1"/>
</dbReference>
<evidence type="ECO:0000313" key="13">
    <source>
        <dbReference type="EMBL" id="KAF6754335.1"/>
    </source>
</evidence>
<feature type="region of interest" description="Disordered" evidence="11">
    <location>
        <begin position="183"/>
        <end position="212"/>
    </location>
</feature>
<dbReference type="InterPro" id="IPR005886">
    <property type="entry name" value="UDP_G4E"/>
</dbReference>
<feature type="region of interest" description="Disordered" evidence="11">
    <location>
        <begin position="648"/>
        <end position="670"/>
    </location>
</feature>
<accession>A0A8H6HW61</accession>
<dbReference type="PANTHER" id="PTHR43725">
    <property type="entry name" value="UDP-GLUCOSE 4-EPIMERASE"/>
    <property type="match status" value="1"/>
</dbReference>
<dbReference type="NCBIfam" id="TIGR01179">
    <property type="entry name" value="galE"/>
    <property type="match status" value="1"/>
</dbReference>
<comment type="function">
    <text evidence="8">Mutarotase converts alpha-aldose to the beta-anomer. It is active on D-glucose, L-arabinose, D-xylose, D-galactose, maltose and lactose.</text>
</comment>
<protein>
    <submittedName>
        <fullName evidence="13">UDP-glucose epimerase</fullName>
    </submittedName>
</protein>
<keyword evidence="5" id="KW-0520">NAD</keyword>